<proteinExistence type="predicted"/>
<organism evidence="2 3">
    <name type="scientific">Desulfolithobacter dissulfuricans</name>
    <dbReference type="NCBI Taxonomy" id="2795293"/>
    <lineage>
        <taxon>Bacteria</taxon>
        <taxon>Pseudomonadati</taxon>
        <taxon>Thermodesulfobacteriota</taxon>
        <taxon>Desulfobulbia</taxon>
        <taxon>Desulfobulbales</taxon>
        <taxon>Desulfobulbaceae</taxon>
        <taxon>Desulfolithobacter</taxon>
    </lineage>
</organism>
<dbReference type="KEGG" id="ddu:GF1_13390"/>
<protein>
    <submittedName>
        <fullName evidence="2">Thioesterase</fullName>
    </submittedName>
</protein>
<gene>
    <name evidence="2" type="ORF">GF1_13390</name>
</gene>
<name>A0A915TZW0_9BACT</name>
<evidence type="ECO:0000313" key="3">
    <source>
        <dbReference type="Proteomes" id="UP001063350"/>
    </source>
</evidence>
<dbReference type="PANTHER" id="PTHR47260:SF3">
    <property type="entry name" value="THIOESTERASE FAMILY PROTEIN (AFU_ORTHOLOGUE AFUA_7G03960)"/>
    <property type="match status" value="1"/>
</dbReference>
<dbReference type="Pfam" id="PF03061">
    <property type="entry name" value="4HBT"/>
    <property type="match status" value="1"/>
</dbReference>
<dbReference type="AlphaFoldDB" id="A0A915TZW0"/>
<dbReference type="PANTHER" id="PTHR47260">
    <property type="entry name" value="UPF0644 PROTEIN PB2B4.06"/>
    <property type="match status" value="1"/>
</dbReference>
<dbReference type="InterPro" id="IPR052061">
    <property type="entry name" value="PTE-AB_protein"/>
</dbReference>
<dbReference type="SUPFAM" id="SSF54637">
    <property type="entry name" value="Thioesterase/thiol ester dehydrase-isomerase"/>
    <property type="match status" value="1"/>
</dbReference>
<dbReference type="GO" id="GO:0016790">
    <property type="term" value="F:thiolester hydrolase activity"/>
    <property type="evidence" value="ECO:0007669"/>
    <property type="project" value="UniProtKB-ARBA"/>
</dbReference>
<evidence type="ECO:0000259" key="1">
    <source>
        <dbReference type="Pfam" id="PF03061"/>
    </source>
</evidence>
<evidence type="ECO:0000313" key="2">
    <source>
        <dbReference type="EMBL" id="BCO08963.1"/>
    </source>
</evidence>
<dbReference type="Proteomes" id="UP001063350">
    <property type="component" value="Chromosome"/>
</dbReference>
<dbReference type="Gene3D" id="3.10.129.10">
    <property type="entry name" value="Hotdog Thioesterase"/>
    <property type="match status" value="1"/>
</dbReference>
<dbReference type="InterPro" id="IPR029069">
    <property type="entry name" value="HotDog_dom_sf"/>
</dbReference>
<dbReference type="InterPro" id="IPR006683">
    <property type="entry name" value="Thioestr_dom"/>
</dbReference>
<dbReference type="CDD" id="cd03443">
    <property type="entry name" value="PaaI_thioesterase"/>
    <property type="match status" value="1"/>
</dbReference>
<feature type="domain" description="Thioesterase" evidence="1">
    <location>
        <begin position="54"/>
        <end position="127"/>
    </location>
</feature>
<dbReference type="RefSeq" id="WP_267928838.1">
    <property type="nucleotide sequence ID" value="NZ_AP024233.1"/>
</dbReference>
<reference evidence="2" key="1">
    <citation type="submission" date="2020-12" db="EMBL/GenBank/DDBJ databases">
        <title>Desulfobium dissulfuricans gen. nov., sp. nov., a novel mesophilic, sulfate-reducing bacterium isolated from a deep-sea hydrothermal vent.</title>
        <authorList>
            <person name="Hashimoto Y."/>
            <person name="Tame A."/>
            <person name="Sawayama S."/>
            <person name="Miyazaki J."/>
            <person name="Takai K."/>
            <person name="Nakagawa S."/>
        </authorList>
    </citation>
    <scope>NUCLEOTIDE SEQUENCE</scope>
    <source>
        <strain evidence="2">GF1</strain>
    </source>
</reference>
<sequence>MKEIKVTGKQPNSRMCFVCGLENRFGLKSRFYELESGELLAIFRPATEHQGYPGRLHGGLAATILDETIGRAVMISYSDNIWGVTVDFSMRLRKPVPLNEEVRVLARLTKDGKRFFEGSGEILLADGAIAVEGKGRYLKIDINKITDLEMGEDEWLVTPMPDDPETIEL</sequence>
<dbReference type="EMBL" id="AP024233">
    <property type="protein sequence ID" value="BCO08963.1"/>
    <property type="molecule type" value="Genomic_DNA"/>
</dbReference>
<keyword evidence="3" id="KW-1185">Reference proteome</keyword>
<accession>A0A915TZW0</accession>